<protein>
    <recommendedName>
        <fullName evidence="4">Secreted protein</fullName>
    </recommendedName>
</protein>
<keyword evidence="1" id="KW-0732">Signal</keyword>
<comment type="caution">
    <text evidence="2">The sequence shown here is derived from an EMBL/GenBank/DDBJ whole genome shotgun (WGS) entry which is preliminary data.</text>
</comment>
<feature type="chain" id="PRO_5043562747" description="Secreted protein" evidence="1">
    <location>
        <begin position="21"/>
        <end position="98"/>
    </location>
</feature>
<name>A0AAV5GV94_9BASI</name>
<evidence type="ECO:0008006" key="4">
    <source>
        <dbReference type="Google" id="ProtNLM"/>
    </source>
</evidence>
<evidence type="ECO:0000256" key="1">
    <source>
        <dbReference type="SAM" id="SignalP"/>
    </source>
</evidence>
<gene>
    <name evidence="2" type="ORF">Rhopal_006909-T1</name>
</gene>
<dbReference type="AlphaFoldDB" id="A0AAV5GV94"/>
<dbReference type="EMBL" id="BQKY01000015">
    <property type="protein sequence ID" value="GJN93850.1"/>
    <property type="molecule type" value="Genomic_DNA"/>
</dbReference>
<accession>A0AAV5GV94</accession>
<evidence type="ECO:0000313" key="3">
    <source>
        <dbReference type="Proteomes" id="UP001342314"/>
    </source>
</evidence>
<dbReference type="Proteomes" id="UP001342314">
    <property type="component" value="Unassembled WGS sequence"/>
</dbReference>
<feature type="signal peptide" evidence="1">
    <location>
        <begin position="1"/>
        <end position="20"/>
    </location>
</feature>
<evidence type="ECO:0000313" key="2">
    <source>
        <dbReference type="EMBL" id="GJN93850.1"/>
    </source>
</evidence>
<organism evidence="2 3">
    <name type="scientific">Rhodotorula paludigena</name>
    <dbReference type="NCBI Taxonomy" id="86838"/>
    <lineage>
        <taxon>Eukaryota</taxon>
        <taxon>Fungi</taxon>
        <taxon>Dikarya</taxon>
        <taxon>Basidiomycota</taxon>
        <taxon>Pucciniomycotina</taxon>
        <taxon>Microbotryomycetes</taxon>
        <taxon>Sporidiobolales</taxon>
        <taxon>Sporidiobolaceae</taxon>
        <taxon>Rhodotorula</taxon>
    </lineage>
</organism>
<sequence>MHGPLVALISMSSLCHFAAGLPAGATAARQVLNVRQDMSSPLFPPEVPSCAVCQPAWSGISSCAEAAPVFSDWMNSSAEAAAEPTTDWSDLSSGMCTL</sequence>
<proteinExistence type="predicted"/>
<reference evidence="2 3" key="1">
    <citation type="submission" date="2021-12" db="EMBL/GenBank/DDBJ databases">
        <title>High titer production of polyol ester of fatty acids by Rhodotorula paludigena BS15 towards product separation-free biomass refinery.</title>
        <authorList>
            <person name="Mano J."/>
            <person name="Ono H."/>
            <person name="Tanaka T."/>
            <person name="Naito K."/>
            <person name="Sushida H."/>
            <person name="Ike M."/>
            <person name="Tokuyasu K."/>
            <person name="Kitaoka M."/>
        </authorList>
    </citation>
    <scope>NUCLEOTIDE SEQUENCE [LARGE SCALE GENOMIC DNA]</scope>
    <source>
        <strain evidence="2 3">BS15</strain>
    </source>
</reference>
<keyword evidence="3" id="KW-1185">Reference proteome</keyword>